<organism evidence="3 4">
    <name type="scientific">Sphingomonas gei</name>
    <dbReference type="NCBI Taxonomy" id="1395960"/>
    <lineage>
        <taxon>Bacteria</taxon>
        <taxon>Pseudomonadati</taxon>
        <taxon>Pseudomonadota</taxon>
        <taxon>Alphaproteobacteria</taxon>
        <taxon>Sphingomonadales</taxon>
        <taxon>Sphingomonadaceae</taxon>
        <taxon>Sphingomonas</taxon>
    </lineage>
</organism>
<evidence type="ECO:0000256" key="2">
    <source>
        <dbReference type="SAM" id="SignalP"/>
    </source>
</evidence>
<dbReference type="Gene3D" id="3.40.50.1820">
    <property type="entry name" value="alpha/beta hydrolase"/>
    <property type="match status" value="1"/>
</dbReference>
<keyword evidence="4" id="KW-1185">Reference proteome</keyword>
<dbReference type="AlphaFoldDB" id="A0A4S1XBG9"/>
<dbReference type="OrthoDB" id="9784036at2"/>
<dbReference type="GO" id="GO:0016747">
    <property type="term" value="F:acyltransferase activity, transferring groups other than amino-acyl groups"/>
    <property type="evidence" value="ECO:0007669"/>
    <property type="project" value="TreeGrafter"/>
</dbReference>
<accession>A0A4S1XBG9</accession>
<comment type="caution">
    <text evidence="3">The sequence shown here is derived from an EMBL/GenBank/DDBJ whole genome shotgun (WGS) entry which is preliminary data.</text>
</comment>
<feature type="chain" id="PRO_5020720305" description="Esterase family protein" evidence="2">
    <location>
        <begin position="26"/>
        <end position="280"/>
    </location>
</feature>
<gene>
    <name evidence="3" type="ORF">E5A73_14725</name>
</gene>
<dbReference type="RefSeq" id="WP_135964583.1">
    <property type="nucleotide sequence ID" value="NZ_SRXT01000005.1"/>
</dbReference>
<keyword evidence="2" id="KW-0732">Signal</keyword>
<feature type="region of interest" description="Disordered" evidence="1">
    <location>
        <begin position="258"/>
        <end position="280"/>
    </location>
</feature>
<dbReference type="PANTHER" id="PTHR48098:SF1">
    <property type="entry name" value="DIACYLGLYCEROL ACYLTRANSFERASE_MYCOLYLTRANSFERASE AG85A"/>
    <property type="match status" value="1"/>
</dbReference>
<evidence type="ECO:0000256" key="1">
    <source>
        <dbReference type="SAM" id="MobiDB-lite"/>
    </source>
</evidence>
<reference evidence="3 4" key="1">
    <citation type="submission" date="2019-04" db="EMBL/GenBank/DDBJ databases">
        <title>Sphingomonas psychrotolerans sp. nov., isolated from soil in the Tianshan Mountains, Xinjiang, China.</title>
        <authorList>
            <person name="Luo Y."/>
            <person name="Sheng H."/>
        </authorList>
    </citation>
    <scope>NUCLEOTIDE SEQUENCE [LARGE SCALE GENOMIC DNA]</scope>
    <source>
        <strain evidence="3 4">ZFGT-11</strain>
    </source>
</reference>
<dbReference type="InterPro" id="IPR000801">
    <property type="entry name" value="Esterase-like"/>
</dbReference>
<dbReference type="InterPro" id="IPR050583">
    <property type="entry name" value="Mycobacterial_A85_antigen"/>
</dbReference>
<name>A0A4S1XBG9_9SPHN</name>
<proteinExistence type="predicted"/>
<dbReference type="Pfam" id="PF00756">
    <property type="entry name" value="Esterase"/>
    <property type="match status" value="1"/>
</dbReference>
<feature type="signal peptide" evidence="2">
    <location>
        <begin position="1"/>
        <end position="25"/>
    </location>
</feature>
<dbReference type="Proteomes" id="UP000306147">
    <property type="component" value="Unassembled WGS sequence"/>
</dbReference>
<dbReference type="EMBL" id="SRXT01000005">
    <property type="protein sequence ID" value="TGX52877.1"/>
    <property type="molecule type" value="Genomic_DNA"/>
</dbReference>
<evidence type="ECO:0000313" key="3">
    <source>
        <dbReference type="EMBL" id="TGX52877.1"/>
    </source>
</evidence>
<sequence>MTALRKLSASVCFLLALFAAPPGLAQPQGRLVTSQLQSTSFADSRIGISPVRNVTAYLPPRYSETGRRFPVLYFLNYFFEDHREPFATYAARQLLDEAIRKNVIGDVIVVTADFATPAGSSWYVNSSATGNWEDFMVRELVPHVDATYRTLVSRNSRGIVGDGPGGYGAIRFGMRHPELFGAVYGMQPVASGPGIQPTHSRPISSCSRARRRSTIWGATASRGYSRRSIRPFRPIRIVRRSISIRRRGGWMGGPWWTAQSPRGSSETSRSPNCYRPMPTI</sequence>
<feature type="compositionally biased region" description="Polar residues" evidence="1">
    <location>
        <begin position="258"/>
        <end position="271"/>
    </location>
</feature>
<dbReference type="PANTHER" id="PTHR48098">
    <property type="entry name" value="ENTEROCHELIN ESTERASE-RELATED"/>
    <property type="match status" value="1"/>
</dbReference>
<dbReference type="SUPFAM" id="SSF53474">
    <property type="entry name" value="alpha/beta-Hydrolases"/>
    <property type="match status" value="1"/>
</dbReference>
<dbReference type="InterPro" id="IPR029058">
    <property type="entry name" value="AB_hydrolase_fold"/>
</dbReference>
<protein>
    <recommendedName>
        <fullName evidence="5">Esterase family protein</fullName>
    </recommendedName>
</protein>
<evidence type="ECO:0008006" key="5">
    <source>
        <dbReference type="Google" id="ProtNLM"/>
    </source>
</evidence>
<evidence type="ECO:0000313" key="4">
    <source>
        <dbReference type="Proteomes" id="UP000306147"/>
    </source>
</evidence>